<evidence type="ECO:0000313" key="3">
    <source>
        <dbReference type="EMBL" id="GAA3829298.1"/>
    </source>
</evidence>
<dbReference type="Proteomes" id="UP001501821">
    <property type="component" value="Unassembled WGS sequence"/>
</dbReference>
<evidence type="ECO:0000313" key="4">
    <source>
        <dbReference type="Proteomes" id="UP001501821"/>
    </source>
</evidence>
<evidence type="ECO:0000256" key="2">
    <source>
        <dbReference type="SAM" id="SignalP"/>
    </source>
</evidence>
<feature type="chain" id="PRO_5046971067" description="DUF4352 domain-containing protein" evidence="2">
    <location>
        <begin position="25"/>
        <end position="234"/>
    </location>
</feature>
<dbReference type="PROSITE" id="PS51257">
    <property type="entry name" value="PROKAR_LIPOPROTEIN"/>
    <property type="match status" value="1"/>
</dbReference>
<feature type="region of interest" description="Disordered" evidence="1">
    <location>
        <begin position="210"/>
        <end position="234"/>
    </location>
</feature>
<comment type="caution">
    <text evidence="3">The sequence shown here is derived from an EMBL/GenBank/DDBJ whole genome shotgun (WGS) entry which is preliminary data.</text>
</comment>
<proteinExistence type="predicted"/>
<sequence length="234" mass="24849">MTLRRAIVLSVLALVLLAGCSDSGDEGSAGESSSATSSDSSSAAPTDGEYLEVPDDVALTPPGTMLDFGQPATIAWEPRIDETAILDVTVDRVERTTFKESFQGWVITDEMEGQTPLFVQATVSNAGEDRLGGEEVPLTVVDDTGIHVQPTIAQDETFEPCPGGPLPKKFKPGAKTKVCLLYLLDPGREFTSVAFQPVDAEHRPVADAISWTGSLTPLDDGKDDQGKKGKKGQQ</sequence>
<protein>
    <recommendedName>
        <fullName evidence="5">DUF4352 domain-containing protein</fullName>
    </recommendedName>
</protein>
<accession>A0ABP7IX81</accession>
<feature type="compositionally biased region" description="Low complexity" evidence="1">
    <location>
        <begin position="29"/>
        <end position="48"/>
    </location>
</feature>
<feature type="region of interest" description="Disordered" evidence="1">
    <location>
        <begin position="25"/>
        <end position="49"/>
    </location>
</feature>
<keyword evidence="4" id="KW-1185">Reference proteome</keyword>
<evidence type="ECO:0000256" key="1">
    <source>
        <dbReference type="SAM" id="MobiDB-lite"/>
    </source>
</evidence>
<name>A0ABP7IX81_9ACTN</name>
<dbReference type="EMBL" id="BAABAH010000014">
    <property type="protein sequence ID" value="GAA3829298.1"/>
    <property type="molecule type" value="Genomic_DNA"/>
</dbReference>
<organism evidence="3 4">
    <name type="scientific">Nocardioides panacisoli</name>
    <dbReference type="NCBI Taxonomy" id="627624"/>
    <lineage>
        <taxon>Bacteria</taxon>
        <taxon>Bacillati</taxon>
        <taxon>Actinomycetota</taxon>
        <taxon>Actinomycetes</taxon>
        <taxon>Propionibacteriales</taxon>
        <taxon>Nocardioidaceae</taxon>
        <taxon>Nocardioides</taxon>
    </lineage>
</organism>
<reference evidence="4" key="1">
    <citation type="journal article" date="2019" name="Int. J. Syst. Evol. Microbiol.">
        <title>The Global Catalogue of Microorganisms (GCM) 10K type strain sequencing project: providing services to taxonomists for standard genome sequencing and annotation.</title>
        <authorList>
            <consortium name="The Broad Institute Genomics Platform"/>
            <consortium name="The Broad Institute Genome Sequencing Center for Infectious Disease"/>
            <person name="Wu L."/>
            <person name="Ma J."/>
        </authorList>
    </citation>
    <scope>NUCLEOTIDE SEQUENCE [LARGE SCALE GENOMIC DNA]</scope>
    <source>
        <strain evidence="4">JCM 16953</strain>
    </source>
</reference>
<gene>
    <name evidence="3" type="ORF">GCM10022242_33330</name>
</gene>
<feature type="signal peptide" evidence="2">
    <location>
        <begin position="1"/>
        <end position="24"/>
    </location>
</feature>
<keyword evidence="2" id="KW-0732">Signal</keyword>
<dbReference type="RefSeq" id="WP_344777523.1">
    <property type="nucleotide sequence ID" value="NZ_BAABAH010000014.1"/>
</dbReference>
<evidence type="ECO:0008006" key="5">
    <source>
        <dbReference type="Google" id="ProtNLM"/>
    </source>
</evidence>